<keyword evidence="3" id="KW-0804">Transcription</keyword>
<dbReference type="GO" id="GO:0045892">
    <property type="term" value="P:negative regulation of DNA-templated transcription"/>
    <property type="evidence" value="ECO:0007669"/>
    <property type="project" value="TreeGrafter"/>
</dbReference>
<keyword evidence="6" id="KW-1185">Reference proteome</keyword>
<dbReference type="AlphaFoldDB" id="A0A5C4NDW0"/>
<gene>
    <name evidence="5" type="primary">phnF</name>
    <name evidence="5" type="ORF">FHG71_12080</name>
</gene>
<organism evidence="5 6">
    <name type="scientific">Rubellimicrobium roseum</name>
    <dbReference type="NCBI Taxonomy" id="687525"/>
    <lineage>
        <taxon>Bacteria</taxon>
        <taxon>Pseudomonadati</taxon>
        <taxon>Pseudomonadota</taxon>
        <taxon>Alphaproteobacteria</taxon>
        <taxon>Rhodobacterales</taxon>
        <taxon>Roseobacteraceae</taxon>
        <taxon>Rubellimicrobium</taxon>
    </lineage>
</organism>
<dbReference type="PANTHER" id="PTHR44846:SF1">
    <property type="entry name" value="MANNOSYL-D-GLYCERATE TRANSPORT_METABOLISM SYSTEM REPRESSOR MNGR-RELATED"/>
    <property type="match status" value="1"/>
</dbReference>
<evidence type="ECO:0000313" key="6">
    <source>
        <dbReference type="Proteomes" id="UP000305709"/>
    </source>
</evidence>
<dbReference type="NCBIfam" id="TIGR02325">
    <property type="entry name" value="C_P_lyase_phnF"/>
    <property type="match status" value="1"/>
</dbReference>
<dbReference type="InterPro" id="IPR011663">
    <property type="entry name" value="UTRA"/>
</dbReference>
<feature type="domain" description="HTH gntR-type" evidence="4">
    <location>
        <begin position="14"/>
        <end position="82"/>
    </location>
</feature>
<evidence type="ECO:0000256" key="1">
    <source>
        <dbReference type="ARBA" id="ARBA00023015"/>
    </source>
</evidence>
<evidence type="ECO:0000256" key="3">
    <source>
        <dbReference type="ARBA" id="ARBA00023163"/>
    </source>
</evidence>
<dbReference type="Pfam" id="PF07702">
    <property type="entry name" value="UTRA"/>
    <property type="match status" value="1"/>
</dbReference>
<evidence type="ECO:0000313" key="5">
    <source>
        <dbReference type="EMBL" id="TNC71326.1"/>
    </source>
</evidence>
<sequence>MTTRPPERHPDPARGLRGAVAEALRGDLAAGRFRPGDRLPSESDLATRFGVHRHTVREALARLAREGLVATRRGAGSFVLAPPADYPIGPRVRFSENIRASGRFPSRAGLTLVTRAADAPEAEALHLFPGDPVHVWEGTGLADGEPVALFRSAFPAARFPDLPAHLGREPSVTAALAASGVPDYRRATTRLAAVLATPDQAARLRLALPAALLRSTHVNADPKGNPVEFGSTWFGGDRVALVLAEEGAA</sequence>
<dbReference type="Gene3D" id="3.40.1410.10">
    <property type="entry name" value="Chorismate lyase-like"/>
    <property type="match status" value="1"/>
</dbReference>
<dbReference type="Pfam" id="PF00392">
    <property type="entry name" value="GntR"/>
    <property type="match status" value="1"/>
</dbReference>
<dbReference type="EMBL" id="VDFV01000015">
    <property type="protein sequence ID" value="TNC71326.1"/>
    <property type="molecule type" value="Genomic_DNA"/>
</dbReference>
<dbReference type="GO" id="GO:0003700">
    <property type="term" value="F:DNA-binding transcription factor activity"/>
    <property type="evidence" value="ECO:0007669"/>
    <property type="project" value="InterPro"/>
</dbReference>
<proteinExistence type="predicted"/>
<dbReference type="InterPro" id="IPR036388">
    <property type="entry name" value="WH-like_DNA-bd_sf"/>
</dbReference>
<evidence type="ECO:0000256" key="2">
    <source>
        <dbReference type="ARBA" id="ARBA00023125"/>
    </source>
</evidence>
<dbReference type="PRINTS" id="PR00035">
    <property type="entry name" value="HTHGNTR"/>
</dbReference>
<keyword evidence="2" id="KW-0238">DNA-binding</keyword>
<dbReference type="InterPro" id="IPR028978">
    <property type="entry name" value="Chorismate_lyase_/UTRA_dom_sf"/>
</dbReference>
<dbReference type="OrthoDB" id="9800645at2"/>
<comment type="caution">
    <text evidence="5">The sequence shown here is derived from an EMBL/GenBank/DDBJ whole genome shotgun (WGS) entry which is preliminary data.</text>
</comment>
<dbReference type="PANTHER" id="PTHR44846">
    <property type="entry name" value="MANNOSYL-D-GLYCERATE TRANSPORT/METABOLISM SYSTEM REPRESSOR MNGR-RELATED"/>
    <property type="match status" value="1"/>
</dbReference>
<dbReference type="RefSeq" id="WP_139081940.1">
    <property type="nucleotide sequence ID" value="NZ_VDFV01000015.1"/>
</dbReference>
<dbReference type="CDD" id="cd07377">
    <property type="entry name" value="WHTH_GntR"/>
    <property type="match status" value="1"/>
</dbReference>
<dbReference type="GO" id="GO:0003677">
    <property type="term" value="F:DNA binding"/>
    <property type="evidence" value="ECO:0007669"/>
    <property type="project" value="UniProtKB-KW"/>
</dbReference>
<dbReference type="InterPro" id="IPR050679">
    <property type="entry name" value="Bact_HTH_transcr_reg"/>
</dbReference>
<dbReference type="PROSITE" id="PS50949">
    <property type="entry name" value="HTH_GNTR"/>
    <property type="match status" value="1"/>
</dbReference>
<dbReference type="SUPFAM" id="SSF64288">
    <property type="entry name" value="Chorismate lyase-like"/>
    <property type="match status" value="1"/>
</dbReference>
<accession>A0A5C4NDW0</accession>
<dbReference type="SUPFAM" id="SSF46785">
    <property type="entry name" value="Winged helix' DNA-binding domain"/>
    <property type="match status" value="1"/>
</dbReference>
<dbReference type="InterPro" id="IPR012702">
    <property type="entry name" value="CP_lyase_PhnF"/>
</dbReference>
<dbReference type="Proteomes" id="UP000305709">
    <property type="component" value="Unassembled WGS sequence"/>
</dbReference>
<evidence type="ECO:0000259" key="4">
    <source>
        <dbReference type="PROSITE" id="PS50949"/>
    </source>
</evidence>
<dbReference type="Gene3D" id="1.10.10.10">
    <property type="entry name" value="Winged helix-like DNA-binding domain superfamily/Winged helix DNA-binding domain"/>
    <property type="match status" value="1"/>
</dbReference>
<name>A0A5C4NDW0_9RHOB</name>
<dbReference type="SMART" id="SM00866">
    <property type="entry name" value="UTRA"/>
    <property type="match status" value="1"/>
</dbReference>
<keyword evidence="1" id="KW-0805">Transcription regulation</keyword>
<dbReference type="InterPro" id="IPR000524">
    <property type="entry name" value="Tscrpt_reg_HTH_GntR"/>
</dbReference>
<dbReference type="InterPro" id="IPR036390">
    <property type="entry name" value="WH_DNA-bd_sf"/>
</dbReference>
<protein>
    <submittedName>
        <fullName evidence="5">Phosphonate metabolism transcriptional regulator PhnF</fullName>
    </submittedName>
</protein>
<dbReference type="SMART" id="SM00345">
    <property type="entry name" value="HTH_GNTR"/>
    <property type="match status" value="1"/>
</dbReference>
<reference evidence="5 6" key="1">
    <citation type="submission" date="2019-06" db="EMBL/GenBank/DDBJ databases">
        <authorList>
            <person name="Jiang L."/>
        </authorList>
    </citation>
    <scope>NUCLEOTIDE SEQUENCE [LARGE SCALE GENOMIC DNA]</scope>
    <source>
        <strain evidence="5 6">YIM 48858</strain>
    </source>
</reference>